<evidence type="ECO:0000313" key="3">
    <source>
        <dbReference type="Proteomes" id="UP000664034"/>
    </source>
</evidence>
<dbReference type="Proteomes" id="UP000664034">
    <property type="component" value="Unassembled WGS sequence"/>
</dbReference>
<name>A0A939GFP8_9BACT</name>
<evidence type="ECO:0000313" key="2">
    <source>
        <dbReference type="EMBL" id="MBO0935871.1"/>
    </source>
</evidence>
<organism evidence="2 3">
    <name type="scientific">Fibrella rubiginis</name>
    <dbReference type="NCBI Taxonomy" id="2817060"/>
    <lineage>
        <taxon>Bacteria</taxon>
        <taxon>Pseudomonadati</taxon>
        <taxon>Bacteroidota</taxon>
        <taxon>Cytophagia</taxon>
        <taxon>Cytophagales</taxon>
        <taxon>Spirosomataceae</taxon>
        <taxon>Fibrella</taxon>
    </lineage>
</organism>
<feature type="signal peptide" evidence="1">
    <location>
        <begin position="1"/>
        <end position="24"/>
    </location>
</feature>
<sequence length="114" mass="13034">MNISVNVRSAFVALLLVASLAGQAQPRKAKAPIVSREGSWVIEMPARGRQCVVRFYTDQSQLIYEERLTRRLNINRAKTKRNLNAVLEKTLLAWNKTHQFPADRQLVAGQFDRK</sequence>
<gene>
    <name evidence="2" type="ORF">J2I47_04860</name>
</gene>
<dbReference type="RefSeq" id="WP_207363432.1">
    <property type="nucleotide sequence ID" value="NZ_JAFMYV010000002.1"/>
</dbReference>
<accession>A0A939GFP8</accession>
<keyword evidence="3" id="KW-1185">Reference proteome</keyword>
<evidence type="ECO:0000256" key="1">
    <source>
        <dbReference type="SAM" id="SignalP"/>
    </source>
</evidence>
<keyword evidence="1" id="KW-0732">Signal</keyword>
<dbReference type="AlphaFoldDB" id="A0A939GFP8"/>
<reference evidence="2" key="1">
    <citation type="submission" date="2021-03" db="EMBL/GenBank/DDBJ databases">
        <title>Fibrella sp. HMF5335 genome sequencing and assembly.</title>
        <authorList>
            <person name="Kang H."/>
            <person name="Kim H."/>
            <person name="Bae S."/>
            <person name="Joh K."/>
        </authorList>
    </citation>
    <scope>NUCLEOTIDE SEQUENCE</scope>
    <source>
        <strain evidence="2">HMF5335</strain>
    </source>
</reference>
<comment type="caution">
    <text evidence="2">The sequence shown here is derived from an EMBL/GenBank/DDBJ whole genome shotgun (WGS) entry which is preliminary data.</text>
</comment>
<protein>
    <submittedName>
        <fullName evidence="2">Uncharacterized protein</fullName>
    </submittedName>
</protein>
<dbReference type="EMBL" id="JAFMYV010000002">
    <property type="protein sequence ID" value="MBO0935871.1"/>
    <property type="molecule type" value="Genomic_DNA"/>
</dbReference>
<proteinExistence type="predicted"/>
<feature type="chain" id="PRO_5037140571" evidence="1">
    <location>
        <begin position="25"/>
        <end position="114"/>
    </location>
</feature>